<evidence type="ECO:0000256" key="2">
    <source>
        <dbReference type="ARBA" id="ARBA00004236"/>
    </source>
</evidence>
<dbReference type="Pfam" id="PF00512">
    <property type="entry name" value="HisKA"/>
    <property type="match status" value="1"/>
</dbReference>
<keyword evidence="8" id="KW-0812">Transmembrane</keyword>
<dbReference type="EMBL" id="JACCAC010000001">
    <property type="protein sequence ID" value="NYG55547.1"/>
    <property type="molecule type" value="Genomic_DNA"/>
</dbReference>
<feature type="transmembrane region" description="Helical" evidence="8">
    <location>
        <begin position="117"/>
        <end position="137"/>
    </location>
</feature>
<protein>
    <recommendedName>
        <fullName evidence="3">histidine kinase</fullName>
        <ecNumber evidence="3">2.7.13.3</ecNumber>
    </recommendedName>
</protein>
<dbReference type="GO" id="GO:0005886">
    <property type="term" value="C:plasma membrane"/>
    <property type="evidence" value="ECO:0007669"/>
    <property type="project" value="UniProtKB-SubCell"/>
</dbReference>
<keyword evidence="4" id="KW-0597">Phosphoprotein</keyword>
<name>A0A7Y9RVR9_9ACTN</name>
<evidence type="ECO:0000256" key="3">
    <source>
        <dbReference type="ARBA" id="ARBA00012438"/>
    </source>
</evidence>
<evidence type="ECO:0000256" key="8">
    <source>
        <dbReference type="SAM" id="Phobius"/>
    </source>
</evidence>
<dbReference type="AlphaFoldDB" id="A0A7Y9RVR9"/>
<dbReference type="SMART" id="SM00388">
    <property type="entry name" value="HisKA"/>
    <property type="match status" value="1"/>
</dbReference>
<feature type="transmembrane region" description="Helical" evidence="8">
    <location>
        <begin position="20"/>
        <end position="38"/>
    </location>
</feature>
<dbReference type="PANTHER" id="PTHR43711:SF1">
    <property type="entry name" value="HISTIDINE KINASE 1"/>
    <property type="match status" value="1"/>
</dbReference>
<keyword evidence="5" id="KW-0808">Transferase</keyword>
<dbReference type="SMART" id="SM00387">
    <property type="entry name" value="HATPase_c"/>
    <property type="match status" value="1"/>
</dbReference>
<keyword evidence="6 10" id="KW-0418">Kinase</keyword>
<keyword evidence="8" id="KW-1133">Transmembrane helix</keyword>
<dbReference type="InterPro" id="IPR005467">
    <property type="entry name" value="His_kinase_dom"/>
</dbReference>
<dbReference type="Pfam" id="PF08448">
    <property type="entry name" value="PAS_4"/>
    <property type="match status" value="1"/>
</dbReference>
<dbReference type="GO" id="GO:0000155">
    <property type="term" value="F:phosphorelay sensor kinase activity"/>
    <property type="evidence" value="ECO:0007669"/>
    <property type="project" value="InterPro"/>
</dbReference>
<gene>
    <name evidence="10" type="ORF">BJ989_001851</name>
</gene>
<dbReference type="InterPro" id="IPR050736">
    <property type="entry name" value="Sensor_HK_Regulatory"/>
</dbReference>
<organism evidence="10 11">
    <name type="scientific">Nocardioides perillae</name>
    <dbReference type="NCBI Taxonomy" id="1119534"/>
    <lineage>
        <taxon>Bacteria</taxon>
        <taxon>Bacillati</taxon>
        <taxon>Actinomycetota</taxon>
        <taxon>Actinomycetes</taxon>
        <taxon>Propionibacteriales</taxon>
        <taxon>Nocardioidaceae</taxon>
        <taxon>Nocardioides</taxon>
    </lineage>
</organism>
<dbReference type="InterPro" id="IPR003661">
    <property type="entry name" value="HisK_dim/P_dom"/>
</dbReference>
<dbReference type="InterPro" id="IPR004358">
    <property type="entry name" value="Sig_transdc_His_kin-like_C"/>
</dbReference>
<dbReference type="InterPro" id="IPR035965">
    <property type="entry name" value="PAS-like_dom_sf"/>
</dbReference>
<dbReference type="InterPro" id="IPR003594">
    <property type="entry name" value="HATPase_dom"/>
</dbReference>
<feature type="domain" description="Histidine kinase" evidence="9">
    <location>
        <begin position="328"/>
        <end position="550"/>
    </location>
</feature>
<dbReference type="PROSITE" id="PS50109">
    <property type="entry name" value="HIS_KIN"/>
    <property type="match status" value="1"/>
</dbReference>
<dbReference type="Gene3D" id="3.30.565.10">
    <property type="entry name" value="Histidine kinase-like ATPase, C-terminal domain"/>
    <property type="match status" value="1"/>
</dbReference>
<proteinExistence type="predicted"/>
<evidence type="ECO:0000256" key="6">
    <source>
        <dbReference type="ARBA" id="ARBA00022777"/>
    </source>
</evidence>
<evidence type="ECO:0000313" key="10">
    <source>
        <dbReference type="EMBL" id="NYG55547.1"/>
    </source>
</evidence>
<keyword evidence="7" id="KW-0902">Two-component regulatory system</keyword>
<comment type="subcellular location">
    <subcellularLocation>
        <location evidence="2">Cell membrane</location>
    </subcellularLocation>
</comment>
<evidence type="ECO:0000256" key="7">
    <source>
        <dbReference type="ARBA" id="ARBA00023012"/>
    </source>
</evidence>
<dbReference type="InterPro" id="IPR013656">
    <property type="entry name" value="PAS_4"/>
</dbReference>
<dbReference type="SUPFAM" id="SSF47384">
    <property type="entry name" value="Homodimeric domain of signal transducing histidine kinase"/>
    <property type="match status" value="1"/>
</dbReference>
<sequence length="565" mass="59604">MSAPHAGPIPVREETYPRLLQAGFAALVVPDLLVRLLAGQGYAVQSWPALGLLLVALATVATAVASWVRRCAPWLLVVPLLDLAGLGLLRLDPDGSGLPALVVLPALWLGRRHGRGGAVTALVATAVLVSAPSLLVLGAERPADLSRALVLPVVAGLAAAAVALALEAVRARTAEAEERGLMLEAALGELRREARRSSTVLDAAVVGMVLLDADGTYRAVNRRHREFLALAYPEGHAGRAGQEGDVFGADRATRLRREELPSWRASHGEEFDDLLVWVGRDPARRRALSVTARAVRDAGGGLDGSVVSYLDVTDLVRALEVKDDFVATVSHELRTPLTSIIGYLDVVQDRPDLDDQVRSHLDVVGRNATRLLTLVTELLHPAAQGADGVVLRRLPEDVAALARDAVRAAGRAAREAGLHLEARCSEPVVALVDRERLLEVLGHLVGNAVRYNRQGGSVVVSVRAAEAGSDAPREAVVEVRDTGVGIPAAERDQVFEPFVRGEHAREQAVQGVGLGLTISRSVVAAHGGRITVHSVAGEGTTVRAHLPVPGLDRAPEVHPAAPVAG</sequence>
<dbReference type="Pfam" id="PF02518">
    <property type="entry name" value="HATPase_c"/>
    <property type="match status" value="1"/>
</dbReference>
<evidence type="ECO:0000256" key="4">
    <source>
        <dbReference type="ARBA" id="ARBA00022553"/>
    </source>
</evidence>
<keyword evidence="11" id="KW-1185">Reference proteome</keyword>
<keyword evidence="8" id="KW-0472">Membrane</keyword>
<dbReference type="Gene3D" id="3.30.450.20">
    <property type="entry name" value="PAS domain"/>
    <property type="match status" value="1"/>
</dbReference>
<dbReference type="PANTHER" id="PTHR43711">
    <property type="entry name" value="TWO-COMPONENT HISTIDINE KINASE"/>
    <property type="match status" value="1"/>
</dbReference>
<dbReference type="SUPFAM" id="SSF55874">
    <property type="entry name" value="ATPase domain of HSP90 chaperone/DNA topoisomerase II/histidine kinase"/>
    <property type="match status" value="1"/>
</dbReference>
<evidence type="ECO:0000259" key="9">
    <source>
        <dbReference type="PROSITE" id="PS50109"/>
    </source>
</evidence>
<dbReference type="CDD" id="cd00075">
    <property type="entry name" value="HATPase"/>
    <property type="match status" value="1"/>
</dbReference>
<evidence type="ECO:0000256" key="5">
    <source>
        <dbReference type="ARBA" id="ARBA00022679"/>
    </source>
</evidence>
<dbReference type="PRINTS" id="PR00344">
    <property type="entry name" value="BCTRLSENSOR"/>
</dbReference>
<dbReference type="InterPro" id="IPR036097">
    <property type="entry name" value="HisK_dim/P_sf"/>
</dbReference>
<evidence type="ECO:0000256" key="1">
    <source>
        <dbReference type="ARBA" id="ARBA00000085"/>
    </source>
</evidence>
<evidence type="ECO:0000313" key="11">
    <source>
        <dbReference type="Proteomes" id="UP000544110"/>
    </source>
</evidence>
<dbReference type="FunFam" id="3.30.565.10:FF:000006">
    <property type="entry name" value="Sensor histidine kinase WalK"/>
    <property type="match status" value="1"/>
</dbReference>
<dbReference type="EC" id="2.7.13.3" evidence="3"/>
<dbReference type="Gene3D" id="1.10.287.130">
    <property type="match status" value="1"/>
</dbReference>
<dbReference type="CDD" id="cd00082">
    <property type="entry name" value="HisKA"/>
    <property type="match status" value="1"/>
</dbReference>
<feature type="transmembrane region" description="Helical" evidence="8">
    <location>
        <begin position="50"/>
        <end position="68"/>
    </location>
</feature>
<accession>A0A7Y9RVR9</accession>
<dbReference type="InterPro" id="IPR036890">
    <property type="entry name" value="HATPase_C_sf"/>
</dbReference>
<feature type="transmembrane region" description="Helical" evidence="8">
    <location>
        <begin position="149"/>
        <end position="169"/>
    </location>
</feature>
<dbReference type="SUPFAM" id="SSF55785">
    <property type="entry name" value="PYP-like sensor domain (PAS domain)"/>
    <property type="match status" value="1"/>
</dbReference>
<comment type="catalytic activity">
    <reaction evidence="1">
        <text>ATP + protein L-histidine = ADP + protein N-phospho-L-histidine.</text>
        <dbReference type="EC" id="2.7.13.3"/>
    </reaction>
</comment>
<reference evidence="10 11" key="1">
    <citation type="submission" date="2020-07" db="EMBL/GenBank/DDBJ databases">
        <title>Sequencing the genomes of 1000 actinobacteria strains.</title>
        <authorList>
            <person name="Klenk H.-P."/>
        </authorList>
    </citation>
    <scope>NUCLEOTIDE SEQUENCE [LARGE SCALE GENOMIC DNA]</scope>
    <source>
        <strain evidence="10 11">DSM 24552</strain>
    </source>
</reference>
<comment type="caution">
    <text evidence="10">The sequence shown here is derived from an EMBL/GenBank/DDBJ whole genome shotgun (WGS) entry which is preliminary data.</text>
</comment>
<dbReference type="Proteomes" id="UP000544110">
    <property type="component" value="Unassembled WGS sequence"/>
</dbReference>
<dbReference type="RefSeq" id="WP_179517969.1">
    <property type="nucleotide sequence ID" value="NZ_JACCAC010000001.1"/>
</dbReference>